<accession>A0ABT3RV16</accession>
<keyword evidence="2" id="KW-1185">Reference proteome</keyword>
<comment type="caution">
    <text evidence="1">The sequence shown here is derived from an EMBL/GenBank/DDBJ whole genome shotgun (WGS) entry which is preliminary data.</text>
</comment>
<dbReference type="EMBL" id="JAPFQN010000010">
    <property type="protein sequence ID" value="MCX2745609.1"/>
    <property type="molecule type" value="Genomic_DNA"/>
</dbReference>
<proteinExistence type="predicted"/>
<protein>
    <submittedName>
        <fullName evidence="1">Uncharacterized protein</fullName>
    </submittedName>
</protein>
<reference evidence="1 2" key="1">
    <citation type="submission" date="2022-11" db="EMBL/GenBank/DDBJ databases">
        <title>The characterization of three novel Bacteroidetes species and genomic analysis of their roles in tidal elemental geochemical cycles.</title>
        <authorList>
            <person name="Ma K."/>
        </authorList>
    </citation>
    <scope>NUCLEOTIDE SEQUENCE [LARGE SCALE GENOMIC DNA]</scope>
    <source>
        <strain evidence="1 2">M17</strain>
    </source>
</reference>
<gene>
    <name evidence="1" type="ORF">OO013_17135</name>
</gene>
<dbReference type="Proteomes" id="UP001209885">
    <property type="component" value="Unassembled WGS sequence"/>
</dbReference>
<name>A0ABT3RV16_9BACT</name>
<dbReference type="RefSeq" id="WP_266058207.1">
    <property type="nucleotide sequence ID" value="NZ_JAPFQN010000010.1"/>
</dbReference>
<evidence type="ECO:0000313" key="2">
    <source>
        <dbReference type="Proteomes" id="UP001209885"/>
    </source>
</evidence>
<organism evidence="1 2">
    <name type="scientific">Mangrovivirga halotolerans</name>
    <dbReference type="NCBI Taxonomy" id="2993936"/>
    <lineage>
        <taxon>Bacteria</taxon>
        <taxon>Pseudomonadati</taxon>
        <taxon>Bacteroidota</taxon>
        <taxon>Cytophagia</taxon>
        <taxon>Cytophagales</taxon>
        <taxon>Mangrovivirgaceae</taxon>
        <taxon>Mangrovivirga</taxon>
    </lineage>
</organism>
<evidence type="ECO:0000313" key="1">
    <source>
        <dbReference type="EMBL" id="MCX2745609.1"/>
    </source>
</evidence>
<sequence length="44" mass="5159">MWKSKSFCYLLNQMVFKSFLYLAVGSADRQLNKRIEAEGNIKMV</sequence>